<keyword evidence="2" id="KW-0238">DNA-binding</keyword>
<evidence type="ECO:0000256" key="1">
    <source>
        <dbReference type="ARBA" id="ARBA00023015"/>
    </source>
</evidence>
<gene>
    <name evidence="5" type="ORF">SDC9_148244</name>
</gene>
<evidence type="ECO:0000256" key="3">
    <source>
        <dbReference type="ARBA" id="ARBA00023163"/>
    </source>
</evidence>
<evidence type="ECO:0000256" key="2">
    <source>
        <dbReference type="ARBA" id="ARBA00023125"/>
    </source>
</evidence>
<dbReference type="EMBL" id="VSSQ01047065">
    <property type="protein sequence ID" value="MPN01044.1"/>
    <property type="molecule type" value="Genomic_DNA"/>
</dbReference>
<dbReference type="SMART" id="SM00342">
    <property type="entry name" value="HTH_ARAC"/>
    <property type="match status" value="1"/>
</dbReference>
<organism evidence="5">
    <name type="scientific">bioreactor metagenome</name>
    <dbReference type="NCBI Taxonomy" id="1076179"/>
    <lineage>
        <taxon>unclassified sequences</taxon>
        <taxon>metagenomes</taxon>
        <taxon>ecological metagenomes</taxon>
    </lineage>
</organism>
<dbReference type="PROSITE" id="PS01124">
    <property type="entry name" value="HTH_ARAC_FAMILY_2"/>
    <property type="match status" value="1"/>
</dbReference>
<evidence type="ECO:0000259" key="4">
    <source>
        <dbReference type="PROSITE" id="PS01124"/>
    </source>
</evidence>
<protein>
    <recommendedName>
        <fullName evidence="4">HTH araC/xylS-type domain-containing protein</fullName>
    </recommendedName>
</protein>
<keyword evidence="3" id="KW-0804">Transcription</keyword>
<comment type="caution">
    <text evidence="5">The sequence shown here is derived from an EMBL/GenBank/DDBJ whole genome shotgun (WGS) entry which is preliminary data.</text>
</comment>
<dbReference type="AlphaFoldDB" id="A0A645EJZ7"/>
<reference evidence="5" key="1">
    <citation type="submission" date="2019-08" db="EMBL/GenBank/DDBJ databases">
        <authorList>
            <person name="Kucharzyk K."/>
            <person name="Murdoch R.W."/>
            <person name="Higgins S."/>
            <person name="Loffler F."/>
        </authorList>
    </citation>
    <scope>NUCLEOTIDE SEQUENCE</scope>
</reference>
<name>A0A645EJZ7_9ZZZZ</name>
<dbReference type="GO" id="GO:0003700">
    <property type="term" value="F:DNA-binding transcription factor activity"/>
    <property type="evidence" value="ECO:0007669"/>
    <property type="project" value="InterPro"/>
</dbReference>
<keyword evidence="1" id="KW-0805">Transcription regulation</keyword>
<sequence>MDIGTFKQRIGEFSRQAPGVTVLESSGRAVLRSECNPHVHSGWELKELASGAVHLVFPGVPHEATGIGPWSVEAAADSFTLNLKGRFLFLNRKTGTANNLLPELFALFARTPETETRLREQLLRTVFEAILSLVAEQERHPEAPEDLYVTAVACLERNYYRREFSVEELAAVTGVTSQYLNRLFRRHGDAGVRRKLIAIRLEKARELLESGSYLVSDAARLTGWSCPFYFCNSFKRRYGVPPVSVRK</sequence>
<evidence type="ECO:0000313" key="5">
    <source>
        <dbReference type="EMBL" id="MPN01044.1"/>
    </source>
</evidence>
<feature type="domain" description="HTH araC/xylS-type" evidence="4">
    <location>
        <begin position="149"/>
        <end position="247"/>
    </location>
</feature>
<accession>A0A645EJZ7</accession>
<dbReference type="InterPro" id="IPR018060">
    <property type="entry name" value="HTH_AraC"/>
</dbReference>
<dbReference type="SUPFAM" id="SSF46689">
    <property type="entry name" value="Homeodomain-like"/>
    <property type="match status" value="1"/>
</dbReference>
<dbReference type="InterPro" id="IPR009057">
    <property type="entry name" value="Homeodomain-like_sf"/>
</dbReference>
<dbReference type="GO" id="GO:0043565">
    <property type="term" value="F:sequence-specific DNA binding"/>
    <property type="evidence" value="ECO:0007669"/>
    <property type="project" value="InterPro"/>
</dbReference>
<proteinExistence type="predicted"/>
<dbReference type="InterPro" id="IPR050204">
    <property type="entry name" value="AraC_XylS_family_regulators"/>
</dbReference>
<dbReference type="PANTHER" id="PTHR46796">
    <property type="entry name" value="HTH-TYPE TRANSCRIPTIONAL ACTIVATOR RHAS-RELATED"/>
    <property type="match status" value="1"/>
</dbReference>
<dbReference type="Gene3D" id="1.10.10.60">
    <property type="entry name" value="Homeodomain-like"/>
    <property type="match status" value="1"/>
</dbReference>
<dbReference type="Pfam" id="PF12833">
    <property type="entry name" value="HTH_18"/>
    <property type="match status" value="1"/>
</dbReference>